<feature type="region of interest" description="Disordered" evidence="1">
    <location>
        <begin position="1"/>
        <end position="27"/>
    </location>
</feature>
<keyword evidence="3" id="KW-1185">Reference proteome</keyword>
<dbReference type="Proteomes" id="UP000076502">
    <property type="component" value="Unassembled WGS sequence"/>
</dbReference>
<feature type="compositionally biased region" description="Polar residues" evidence="1">
    <location>
        <begin position="17"/>
        <end position="27"/>
    </location>
</feature>
<reference evidence="2 3" key="1">
    <citation type="submission" date="2015-07" db="EMBL/GenBank/DDBJ databases">
        <title>The genome of Dufourea novaeangliae.</title>
        <authorList>
            <person name="Pan H."/>
            <person name="Kapheim K."/>
        </authorList>
    </citation>
    <scope>NUCLEOTIDE SEQUENCE [LARGE SCALE GENOMIC DNA]</scope>
    <source>
        <strain evidence="2">0120121106</strain>
        <tissue evidence="2">Whole body</tissue>
    </source>
</reference>
<evidence type="ECO:0000313" key="2">
    <source>
        <dbReference type="EMBL" id="KZC13738.1"/>
    </source>
</evidence>
<evidence type="ECO:0000313" key="3">
    <source>
        <dbReference type="Proteomes" id="UP000076502"/>
    </source>
</evidence>
<proteinExistence type="predicted"/>
<name>A0A154PR34_DUFNO</name>
<dbReference type="AlphaFoldDB" id="A0A154PR34"/>
<gene>
    <name evidence="2" type="ORF">WN55_06027</name>
</gene>
<sequence>MLSTTGNIIHVPPTKSGPENTKKSNAGNQNISTLRVSLVDARKILESKRHFLESTLLMAYTSQLYPLLFPIQNIQEKLREKLKKSYLKAIFLSTQKSLENQIGLKLLVSAICRCRKRAIPEFKNNHTNTLSINSTQQSIKPLISSSHLRVSRSQSVLIDTLYPLSKHLECDSR</sequence>
<protein>
    <submittedName>
        <fullName evidence="2">Uncharacterized protein</fullName>
    </submittedName>
</protein>
<evidence type="ECO:0000256" key="1">
    <source>
        <dbReference type="SAM" id="MobiDB-lite"/>
    </source>
</evidence>
<dbReference type="EMBL" id="KQ435010">
    <property type="protein sequence ID" value="KZC13738.1"/>
    <property type="molecule type" value="Genomic_DNA"/>
</dbReference>
<accession>A0A154PR34</accession>
<organism evidence="2 3">
    <name type="scientific">Dufourea novaeangliae</name>
    <name type="common">Sweat bee</name>
    <dbReference type="NCBI Taxonomy" id="178035"/>
    <lineage>
        <taxon>Eukaryota</taxon>
        <taxon>Metazoa</taxon>
        <taxon>Ecdysozoa</taxon>
        <taxon>Arthropoda</taxon>
        <taxon>Hexapoda</taxon>
        <taxon>Insecta</taxon>
        <taxon>Pterygota</taxon>
        <taxon>Neoptera</taxon>
        <taxon>Endopterygota</taxon>
        <taxon>Hymenoptera</taxon>
        <taxon>Apocrita</taxon>
        <taxon>Aculeata</taxon>
        <taxon>Apoidea</taxon>
        <taxon>Anthophila</taxon>
        <taxon>Halictidae</taxon>
        <taxon>Rophitinae</taxon>
        <taxon>Dufourea</taxon>
    </lineage>
</organism>